<organism evidence="1 2">
    <name type="scientific">Saccharothrix longispora</name>
    <dbReference type="NCBI Taxonomy" id="33920"/>
    <lineage>
        <taxon>Bacteria</taxon>
        <taxon>Bacillati</taxon>
        <taxon>Actinomycetota</taxon>
        <taxon>Actinomycetes</taxon>
        <taxon>Pseudonocardiales</taxon>
        <taxon>Pseudonocardiaceae</taxon>
        <taxon>Saccharothrix</taxon>
    </lineage>
</organism>
<dbReference type="RefSeq" id="WP_374726091.1">
    <property type="nucleotide sequence ID" value="NZ_BAAAXB010000001.1"/>
</dbReference>
<gene>
    <name evidence="1" type="ORF">J2S66_003529</name>
</gene>
<accession>A0ABU1PWV9</accession>
<dbReference type="InterPro" id="IPR015813">
    <property type="entry name" value="Pyrv/PenolPyrv_kinase-like_dom"/>
</dbReference>
<dbReference type="EMBL" id="JAVDSG010000001">
    <property type="protein sequence ID" value="MDR6595145.1"/>
    <property type="molecule type" value="Genomic_DNA"/>
</dbReference>
<dbReference type="PANTHER" id="PTHR42905:SF16">
    <property type="entry name" value="CARBOXYPHOSPHONOENOLPYRUVATE PHOSPHONOMUTASE-LIKE PROTEIN (AFU_ORTHOLOGUE AFUA_5G07230)"/>
    <property type="match status" value="1"/>
</dbReference>
<protein>
    <submittedName>
        <fullName evidence="1">2-methylisocitrate lyase-like PEP mutase family enzyme</fullName>
    </submittedName>
</protein>
<dbReference type="PANTHER" id="PTHR42905">
    <property type="entry name" value="PHOSPHOENOLPYRUVATE CARBOXYLASE"/>
    <property type="match status" value="1"/>
</dbReference>
<dbReference type="InterPro" id="IPR040442">
    <property type="entry name" value="Pyrv_kinase-like_dom_sf"/>
</dbReference>
<evidence type="ECO:0000313" key="1">
    <source>
        <dbReference type="EMBL" id="MDR6595145.1"/>
    </source>
</evidence>
<dbReference type="CDD" id="cd00377">
    <property type="entry name" value="ICL_PEPM"/>
    <property type="match status" value="1"/>
</dbReference>
<dbReference type="Gene3D" id="3.20.20.60">
    <property type="entry name" value="Phosphoenolpyruvate-binding domains"/>
    <property type="match status" value="1"/>
</dbReference>
<comment type="caution">
    <text evidence="1">The sequence shown here is derived from an EMBL/GenBank/DDBJ whole genome shotgun (WGS) entry which is preliminary data.</text>
</comment>
<dbReference type="Pfam" id="PF13714">
    <property type="entry name" value="PEP_mutase"/>
    <property type="match status" value="1"/>
</dbReference>
<dbReference type="SUPFAM" id="SSF51621">
    <property type="entry name" value="Phosphoenolpyruvate/pyruvate domain"/>
    <property type="match status" value="1"/>
</dbReference>
<proteinExistence type="predicted"/>
<sequence length="281" mass="29195">MDVDRWTSTAVDKAALRARADRLRALHRGEVLVLPNVWDAASAAIVAGAGFPAVATASAAVSAVLGHPDGEGAPWQEMFAAAGRVVRAVRVPVTVDAEAGYGLSPRELVDRLLEIGAVGCNLEDTDHRAGGLADAGAHARWLAEVRAAADDAGVPIVVNARVDVFLPDAGVPGPDRLAEAVRRGRLYLEAGADCVYPIGVRREADIAALVAELPGPVNGNTGDELDLATLRAVGVARVSYGPRFHRAAMAGLKAAVEELRQVGPDVAPAADDRGRGVRPDR</sequence>
<name>A0ABU1PWV9_9PSEU</name>
<reference evidence="1 2" key="1">
    <citation type="submission" date="2023-07" db="EMBL/GenBank/DDBJ databases">
        <title>Sequencing the genomes of 1000 actinobacteria strains.</title>
        <authorList>
            <person name="Klenk H.-P."/>
        </authorList>
    </citation>
    <scope>NUCLEOTIDE SEQUENCE [LARGE SCALE GENOMIC DNA]</scope>
    <source>
        <strain evidence="1 2">DSM 43749</strain>
    </source>
</reference>
<evidence type="ECO:0000313" key="2">
    <source>
        <dbReference type="Proteomes" id="UP001268819"/>
    </source>
</evidence>
<keyword evidence="2" id="KW-1185">Reference proteome</keyword>
<dbReference type="InterPro" id="IPR039556">
    <property type="entry name" value="ICL/PEPM"/>
</dbReference>
<dbReference type="Proteomes" id="UP001268819">
    <property type="component" value="Unassembled WGS sequence"/>
</dbReference>